<dbReference type="HOGENOM" id="CLU_047728_0_0_1"/>
<accession>A0A074RTZ4</accession>
<gene>
    <name evidence="2" type="ORF">V565_133110</name>
</gene>
<reference evidence="2 3" key="1">
    <citation type="submission" date="2013-12" db="EMBL/GenBank/DDBJ databases">
        <authorList>
            <person name="Cubeta M."/>
            <person name="Pakala S."/>
            <person name="Fedorova N."/>
            <person name="Thomas E."/>
            <person name="Dean R."/>
            <person name="Jabaji S."/>
            <person name="Neate S."/>
            <person name="Toda T."/>
            <person name="Tavantzis S."/>
            <person name="Vilgalys R."/>
            <person name="Bharathan N."/>
            <person name="Pakala S."/>
            <person name="Losada L.S."/>
            <person name="Zafar N."/>
            <person name="Nierman W."/>
        </authorList>
    </citation>
    <scope>NUCLEOTIDE SEQUENCE [LARGE SCALE GENOMIC DNA]</scope>
    <source>
        <strain evidence="2 3">123E</strain>
    </source>
</reference>
<protein>
    <submittedName>
        <fullName evidence="2">PTCB-BRCT domain protein</fullName>
    </submittedName>
</protein>
<comment type="caution">
    <text evidence="2">The sequence shown here is derived from an EMBL/GenBank/DDBJ whole genome shotgun (WGS) entry which is preliminary data.</text>
</comment>
<evidence type="ECO:0000256" key="1">
    <source>
        <dbReference type="SAM" id="MobiDB-lite"/>
    </source>
</evidence>
<dbReference type="Proteomes" id="UP000027456">
    <property type="component" value="Unassembled WGS sequence"/>
</dbReference>
<dbReference type="AlphaFoldDB" id="A0A074RTZ4"/>
<evidence type="ECO:0000313" key="2">
    <source>
        <dbReference type="EMBL" id="KEP48128.1"/>
    </source>
</evidence>
<feature type="compositionally biased region" description="Polar residues" evidence="1">
    <location>
        <begin position="243"/>
        <end position="256"/>
    </location>
</feature>
<organism evidence="2 3">
    <name type="scientific">Rhizoctonia solani 123E</name>
    <dbReference type="NCBI Taxonomy" id="1423351"/>
    <lineage>
        <taxon>Eukaryota</taxon>
        <taxon>Fungi</taxon>
        <taxon>Dikarya</taxon>
        <taxon>Basidiomycota</taxon>
        <taxon>Agaricomycotina</taxon>
        <taxon>Agaricomycetes</taxon>
        <taxon>Cantharellales</taxon>
        <taxon>Ceratobasidiaceae</taxon>
        <taxon>Rhizoctonia</taxon>
    </lineage>
</organism>
<sequence>MSMWYGNSYSSYDMPASSEHRIGMRRGRPTYGDILDAATDAVRVFEARGTRVCAVGGLACKLEGNIRTPNDVDLLVLDTTSTQEQIKQILVNANSKFYLIPARDPSATYKVLWYRTTLGIRVKVDLLQPGIMSIPDFSPDLIQYKRYLTHRIPVAPFGLVLLLKLQAWEQHQQSSEYRYHTKHYTDAQDINRLLPLAITAGITCDYLPSDFRREARRRIRSYVQSHPSSKEHWDKIKLRRSTETSTRAQGVTPSRTRTSRDPAHTTAAPRVDRSETSLNALTDGLSRLRIHQDRLRELDSTRTRAIRETANRVSSPHILRTPSF</sequence>
<evidence type="ECO:0000313" key="3">
    <source>
        <dbReference type="Proteomes" id="UP000027456"/>
    </source>
</evidence>
<name>A0A074RTZ4_9AGAM</name>
<proteinExistence type="predicted"/>
<dbReference type="OrthoDB" id="3133286at2759"/>
<dbReference type="SUPFAM" id="SSF81301">
    <property type="entry name" value="Nucleotidyltransferase"/>
    <property type="match status" value="1"/>
</dbReference>
<keyword evidence="3" id="KW-1185">Reference proteome</keyword>
<feature type="region of interest" description="Disordered" evidence="1">
    <location>
        <begin position="240"/>
        <end position="272"/>
    </location>
</feature>
<dbReference type="InterPro" id="IPR043519">
    <property type="entry name" value="NT_sf"/>
</dbReference>
<dbReference type="EMBL" id="AZST01000572">
    <property type="protein sequence ID" value="KEP48128.1"/>
    <property type="molecule type" value="Genomic_DNA"/>
</dbReference>